<dbReference type="Gene3D" id="1.10.540.10">
    <property type="entry name" value="Acyl-CoA dehydrogenase/oxidase, N-terminal domain"/>
    <property type="match status" value="1"/>
</dbReference>
<evidence type="ECO:0000259" key="6">
    <source>
        <dbReference type="Pfam" id="PF00441"/>
    </source>
</evidence>
<evidence type="ECO:0000256" key="3">
    <source>
        <dbReference type="ARBA" id="ARBA00022630"/>
    </source>
</evidence>
<dbReference type="GO" id="GO:0033539">
    <property type="term" value="P:fatty acid beta-oxidation using acyl-CoA dehydrogenase"/>
    <property type="evidence" value="ECO:0007669"/>
    <property type="project" value="TreeGrafter"/>
</dbReference>
<comment type="cofactor">
    <cofactor evidence="1">
        <name>FAD</name>
        <dbReference type="ChEBI" id="CHEBI:57692"/>
    </cofactor>
</comment>
<feature type="domain" description="Acyl-CoA dehydrogenase/oxidase C-terminal" evidence="6">
    <location>
        <begin position="192"/>
        <end position="303"/>
    </location>
</feature>
<keyword evidence="5" id="KW-0560">Oxidoreductase</keyword>
<dbReference type="Gene3D" id="1.20.140.10">
    <property type="entry name" value="Butyryl-CoA Dehydrogenase, subunit A, domain 3"/>
    <property type="match status" value="1"/>
</dbReference>
<evidence type="ECO:0000256" key="1">
    <source>
        <dbReference type="ARBA" id="ARBA00001974"/>
    </source>
</evidence>
<dbReference type="Proteomes" id="UP000022447">
    <property type="component" value="Unassembled WGS sequence"/>
</dbReference>
<dbReference type="InterPro" id="IPR046373">
    <property type="entry name" value="Acyl-CoA_Oxase/DH_mid-dom_sf"/>
</dbReference>
<dbReference type="InterPro" id="IPR009075">
    <property type="entry name" value="AcylCo_DH/oxidase_C"/>
</dbReference>
<evidence type="ECO:0000256" key="4">
    <source>
        <dbReference type="ARBA" id="ARBA00022827"/>
    </source>
</evidence>
<evidence type="ECO:0000313" key="7">
    <source>
        <dbReference type="EMBL" id="ETX16339.1"/>
    </source>
</evidence>
<dbReference type="STRING" id="1449350.OCH239_00425"/>
<dbReference type="SUPFAM" id="SSF47203">
    <property type="entry name" value="Acyl-CoA dehydrogenase C-terminal domain-like"/>
    <property type="match status" value="1"/>
</dbReference>
<dbReference type="PANTHER" id="PTHR48083:SF37">
    <property type="entry name" value="DEHYDROGENASE, PUTATIVE-RELATED"/>
    <property type="match status" value="1"/>
</dbReference>
<dbReference type="SUPFAM" id="SSF56645">
    <property type="entry name" value="Acyl-CoA dehydrogenase NM domain-like"/>
    <property type="match status" value="1"/>
</dbReference>
<dbReference type="Gene3D" id="2.40.110.10">
    <property type="entry name" value="Butyryl-CoA Dehydrogenase, subunit A, domain 2"/>
    <property type="match status" value="1"/>
</dbReference>
<keyword evidence="8" id="KW-1185">Reference proteome</keyword>
<evidence type="ECO:0000256" key="2">
    <source>
        <dbReference type="ARBA" id="ARBA00009347"/>
    </source>
</evidence>
<gene>
    <name evidence="7" type="ORF">OCH239_00425</name>
</gene>
<dbReference type="InterPro" id="IPR037069">
    <property type="entry name" value="AcylCoA_DH/ox_N_sf"/>
</dbReference>
<dbReference type="InterPro" id="IPR050741">
    <property type="entry name" value="Acyl-CoA_dehydrogenase"/>
</dbReference>
<dbReference type="Pfam" id="PF00441">
    <property type="entry name" value="Acyl-CoA_dh_1"/>
    <property type="match status" value="1"/>
</dbReference>
<dbReference type="EMBL" id="JALZ01000001">
    <property type="protein sequence ID" value="ETX16339.1"/>
    <property type="molecule type" value="Genomic_DNA"/>
</dbReference>
<protein>
    <submittedName>
        <fullName evidence="7">Acyl-CoA dehydrogenase</fullName>
    </submittedName>
</protein>
<dbReference type="AlphaFoldDB" id="X7EJQ8"/>
<dbReference type="eggNOG" id="COG1960">
    <property type="taxonomic scope" value="Bacteria"/>
</dbReference>
<dbReference type="PATRIC" id="fig|1449350.3.peg.85"/>
<proteinExistence type="inferred from homology"/>
<dbReference type="PANTHER" id="PTHR48083">
    <property type="entry name" value="MEDIUM-CHAIN SPECIFIC ACYL-COA DEHYDROGENASE, MITOCHONDRIAL-RELATED"/>
    <property type="match status" value="1"/>
</dbReference>
<comment type="similarity">
    <text evidence="2">Belongs to the acyl-CoA dehydrogenase family.</text>
</comment>
<dbReference type="GO" id="GO:0050660">
    <property type="term" value="F:flavin adenine dinucleotide binding"/>
    <property type="evidence" value="ECO:0007669"/>
    <property type="project" value="InterPro"/>
</dbReference>
<dbReference type="InterPro" id="IPR009100">
    <property type="entry name" value="AcylCoA_DH/oxidase_NM_dom_sf"/>
</dbReference>
<reference evidence="7 8" key="1">
    <citation type="submission" date="2014-01" db="EMBL/GenBank/DDBJ databases">
        <title>Roseivivax halodurans JCM 10272 Genome Sequencing.</title>
        <authorList>
            <person name="Lai Q."/>
            <person name="Li G."/>
            <person name="Shao Z."/>
        </authorList>
    </citation>
    <scope>NUCLEOTIDE SEQUENCE [LARGE SCALE GENOMIC DNA]</scope>
    <source>
        <strain evidence="7 8">JCM 10272</strain>
    </source>
</reference>
<keyword evidence="3" id="KW-0285">Flavoprotein</keyword>
<dbReference type="GO" id="GO:0005737">
    <property type="term" value="C:cytoplasm"/>
    <property type="evidence" value="ECO:0007669"/>
    <property type="project" value="TreeGrafter"/>
</dbReference>
<organism evidence="7 8">
    <name type="scientific">Roseivivax halodurans JCM 10272</name>
    <dbReference type="NCBI Taxonomy" id="1449350"/>
    <lineage>
        <taxon>Bacteria</taxon>
        <taxon>Pseudomonadati</taxon>
        <taxon>Pseudomonadota</taxon>
        <taxon>Alphaproteobacteria</taxon>
        <taxon>Rhodobacterales</taxon>
        <taxon>Roseobacteraceae</taxon>
        <taxon>Roseivivax</taxon>
    </lineage>
</organism>
<accession>X7EJQ8</accession>
<dbReference type="InterPro" id="IPR036250">
    <property type="entry name" value="AcylCo_DH-like_C"/>
</dbReference>
<name>X7EJQ8_9RHOB</name>
<keyword evidence="4" id="KW-0274">FAD</keyword>
<sequence length="333" mass="35531">MAHLREAGVLAGCAPCEAGGDGLAHEPGDPGHLVETLAAVGAANLSAGRLFEGHVNAVKLLALYAGHSGAAEWREATACGALFGVWGAEGKAPVRLSNGRLSGEKLFASGADILDHAIVTTRDDAGEVQLVMVDRARLEGRLFPDEWSVSGMKATASGRADLDGIEIGSEDLLGAPGDYLREPHFQGGVWRYAAVQMGAMRAMTRATAAQLEARGQAEAPLQAARLRRMVTACETARLWLHRAAGLVERTEAQQEDAGPAMLARLTVEREAVTLMQEMDAALGAASFATHHPVERHRRDLQFYLRQANPDGLGETAIRRLRESEATARAWYLA</sequence>
<comment type="caution">
    <text evidence="7">The sequence shown here is derived from an EMBL/GenBank/DDBJ whole genome shotgun (WGS) entry which is preliminary data.</text>
</comment>
<evidence type="ECO:0000256" key="5">
    <source>
        <dbReference type="ARBA" id="ARBA00023002"/>
    </source>
</evidence>
<dbReference type="GO" id="GO:0003995">
    <property type="term" value="F:acyl-CoA dehydrogenase activity"/>
    <property type="evidence" value="ECO:0007669"/>
    <property type="project" value="TreeGrafter"/>
</dbReference>
<evidence type="ECO:0000313" key="8">
    <source>
        <dbReference type="Proteomes" id="UP000022447"/>
    </source>
</evidence>